<keyword evidence="2" id="KW-1185">Reference proteome</keyword>
<dbReference type="Proteomes" id="UP000294003">
    <property type="component" value="Unassembled WGS sequence"/>
</dbReference>
<name>A0ABY0GU15_9PEZI</name>
<reference evidence="1 2" key="1">
    <citation type="submission" date="2018-06" db="EMBL/GenBank/DDBJ databases">
        <title>Complete Genomes of Monosporascus.</title>
        <authorList>
            <person name="Robinson A.J."/>
            <person name="Natvig D.O."/>
        </authorList>
    </citation>
    <scope>NUCLEOTIDE SEQUENCE [LARGE SCALE GENOMIC DNA]</scope>
    <source>
        <strain evidence="1 2">CBS 609.92</strain>
    </source>
</reference>
<protein>
    <submittedName>
        <fullName evidence="1">Uncharacterized protein</fullName>
    </submittedName>
</protein>
<organism evidence="1 2">
    <name type="scientific">Monosporascus cannonballus</name>
    <dbReference type="NCBI Taxonomy" id="155416"/>
    <lineage>
        <taxon>Eukaryota</taxon>
        <taxon>Fungi</taxon>
        <taxon>Dikarya</taxon>
        <taxon>Ascomycota</taxon>
        <taxon>Pezizomycotina</taxon>
        <taxon>Sordariomycetes</taxon>
        <taxon>Xylariomycetidae</taxon>
        <taxon>Xylariales</taxon>
        <taxon>Xylariales incertae sedis</taxon>
        <taxon>Monosporascus</taxon>
    </lineage>
</organism>
<gene>
    <name evidence="1" type="ORF">DL762_009451</name>
</gene>
<comment type="caution">
    <text evidence="1">The sequence shown here is derived from an EMBL/GenBank/DDBJ whole genome shotgun (WGS) entry which is preliminary data.</text>
</comment>
<evidence type="ECO:0000313" key="2">
    <source>
        <dbReference type="Proteomes" id="UP000294003"/>
    </source>
</evidence>
<evidence type="ECO:0000313" key="1">
    <source>
        <dbReference type="EMBL" id="RYO77153.1"/>
    </source>
</evidence>
<dbReference type="EMBL" id="QJNS01000494">
    <property type="protein sequence ID" value="RYO77153.1"/>
    <property type="molecule type" value="Genomic_DNA"/>
</dbReference>
<proteinExistence type="predicted"/>
<accession>A0ABY0GU15</accession>
<sequence>MEEASPIHPPPTAENSKMNLRLSKEMRRCITALDITETPLVRLPRPKGARKGTRSKKEKWRWVWTIDNQDGKESETLQETLLPIAVFDEKVPPVKWCTAPYNLRAELTSSLNATSGDLILRLEKH</sequence>